<proteinExistence type="predicted"/>
<gene>
    <name evidence="2" type="ORF">HMPREF1541_04668</name>
</gene>
<dbReference type="EMBL" id="KB822720">
    <property type="protein sequence ID" value="ETN40391.1"/>
    <property type="molecule type" value="Genomic_DNA"/>
</dbReference>
<dbReference type="InParanoid" id="W2RV76"/>
<keyword evidence="3" id="KW-1185">Reference proteome</keyword>
<dbReference type="GeneID" id="19972007"/>
<evidence type="ECO:0000313" key="3">
    <source>
        <dbReference type="Proteomes" id="UP000030752"/>
    </source>
</evidence>
<dbReference type="eggNOG" id="ENOG502S728">
    <property type="taxonomic scope" value="Eukaryota"/>
</dbReference>
<name>W2RV76_CYPE1</name>
<protein>
    <submittedName>
        <fullName evidence="2">Uncharacterized protein</fullName>
    </submittedName>
</protein>
<dbReference type="STRING" id="1220924.W2RV76"/>
<organism evidence="2 3">
    <name type="scientific">Cyphellophora europaea (strain CBS 101466)</name>
    <name type="common">Phialophora europaea</name>
    <dbReference type="NCBI Taxonomy" id="1220924"/>
    <lineage>
        <taxon>Eukaryota</taxon>
        <taxon>Fungi</taxon>
        <taxon>Dikarya</taxon>
        <taxon>Ascomycota</taxon>
        <taxon>Pezizomycotina</taxon>
        <taxon>Eurotiomycetes</taxon>
        <taxon>Chaetothyriomycetidae</taxon>
        <taxon>Chaetothyriales</taxon>
        <taxon>Cyphellophoraceae</taxon>
        <taxon>Cyphellophora</taxon>
    </lineage>
</organism>
<dbReference type="HOGENOM" id="CLU_019419_1_1_1"/>
<dbReference type="OrthoDB" id="2351940at2759"/>
<dbReference type="Proteomes" id="UP000030752">
    <property type="component" value="Unassembled WGS sequence"/>
</dbReference>
<feature type="compositionally biased region" description="Basic and acidic residues" evidence="1">
    <location>
        <begin position="310"/>
        <end position="321"/>
    </location>
</feature>
<dbReference type="RefSeq" id="XP_008717234.1">
    <property type="nucleotide sequence ID" value="XM_008719012.1"/>
</dbReference>
<feature type="region of interest" description="Disordered" evidence="1">
    <location>
        <begin position="204"/>
        <end position="273"/>
    </location>
</feature>
<evidence type="ECO:0000256" key="1">
    <source>
        <dbReference type="SAM" id="MobiDB-lite"/>
    </source>
</evidence>
<feature type="compositionally biased region" description="Basic and acidic residues" evidence="1">
    <location>
        <begin position="231"/>
        <end position="251"/>
    </location>
</feature>
<sequence length="459" mass="51400">MSDSPDTFLNRDYRSRAKRRKLDDGTYEDENKAIKYGHKGQVVPGQLKLDIASCDGGEYQDPNHGMTSWPQNALQDDATVYCTKSSRCNMLLRHASGMPFTLTKMVIKAPRSGYDAPIQEGMIFVAMTDEDILEKTAKYEIQYSPKTFRLHRQRFEHHRPSSAYFNSTRSPLRSIDRTRYLRDPHALSQHIDNDTTLDSAVVPGFTVSIGDPSDEEEAATTSGPPSPRPWHNYDADDSYRPPYLDRYRPRYTDPVNLLDEHNDPSNPTSDSEDLADHVAHVADAAEMVAVLNEMGEHGQEARRILRRTRHDAEAASRRLQEDTDSDAPPQVPVYRRSTPSSRTVRGYGNHEHYVLGPPPPLTQGYERLGSDTEAIAGKPVSEAEATAAAANSLDILAPHARFFIPRSRSSIAVKFDPPVAGRYILIKLWAPCPNANIDIQAITAHGYGGPRFFPGIEMR</sequence>
<dbReference type="AlphaFoldDB" id="W2RV76"/>
<reference evidence="2 3" key="1">
    <citation type="submission" date="2013-03" db="EMBL/GenBank/DDBJ databases">
        <title>The Genome Sequence of Phialophora europaea CBS 101466.</title>
        <authorList>
            <consortium name="The Broad Institute Genomics Platform"/>
            <person name="Cuomo C."/>
            <person name="de Hoog S."/>
            <person name="Gorbushina A."/>
            <person name="Walker B."/>
            <person name="Young S.K."/>
            <person name="Zeng Q."/>
            <person name="Gargeya S."/>
            <person name="Fitzgerald M."/>
            <person name="Haas B."/>
            <person name="Abouelleil A."/>
            <person name="Allen A.W."/>
            <person name="Alvarado L."/>
            <person name="Arachchi H.M."/>
            <person name="Berlin A.M."/>
            <person name="Chapman S.B."/>
            <person name="Gainer-Dewar J."/>
            <person name="Goldberg J."/>
            <person name="Griggs A."/>
            <person name="Gujja S."/>
            <person name="Hansen M."/>
            <person name="Howarth C."/>
            <person name="Imamovic A."/>
            <person name="Ireland A."/>
            <person name="Larimer J."/>
            <person name="McCowan C."/>
            <person name="Murphy C."/>
            <person name="Pearson M."/>
            <person name="Poon T.W."/>
            <person name="Priest M."/>
            <person name="Roberts A."/>
            <person name="Saif S."/>
            <person name="Shea T."/>
            <person name="Sisk P."/>
            <person name="Sykes S."/>
            <person name="Wortman J."/>
            <person name="Nusbaum C."/>
            <person name="Birren B."/>
        </authorList>
    </citation>
    <scope>NUCLEOTIDE SEQUENCE [LARGE SCALE GENOMIC DNA]</scope>
    <source>
        <strain evidence="2 3">CBS 101466</strain>
    </source>
</reference>
<dbReference type="VEuPathDB" id="FungiDB:HMPREF1541_04668"/>
<accession>W2RV76</accession>
<evidence type="ECO:0000313" key="2">
    <source>
        <dbReference type="EMBL" id="ETN40391.1"/>
    </source>
</evidence>
<feature type="region of interest" description="Disordered" evidence="1">
    <location>
        <begin position="309"/>
        <end position="360"/>
    </location>
</feature>